<evidence type="ECO:0000256" key="4">
    <source>
        <dbReference type="SAM" id="SignalP"/>
    </source>
</evidence>
<protein>
    <submittedName>
        <fullName evidence="6">Allergen Cul o 14</fullName>
    </submittedName>
</protein>
<dbReference type="InterPro" id="IPR018114">
    <property type="entry name" value="TRYPSIN_HIS"/>
</dbReference>
<dbReference type="EMBL" id="MN123716">
    <property type="protein sequence ID" value="QII57732.1"/>
    <property type="molecule type" value="mRNA"/>
</dbReference>
<sequence length="275" mass="30757">MLTIVSITVFLFVTFASASKNRIVGGMDAIPHEFPYLISLQYMDVNESHHFCGGTIIKDNYVLTAAHCIRKDDAFISKVQVVAGAHDFLNKNGHEQTRTIASRVMHENYKGGVGPYDIGIIKLSSPFKLNKKVKVATLPPANFNATGLARISGWGYISEDYSDIRPKVLQKGMMKILNDTRCRELWGKESMYHDTNICANQIKGLTAVCKGDSGGPLSQKLAGFVEYVIGVTSWAHYPCNKKINRQFSWKRLYLSIGLINIRNKAFKYSHCVKIS</sequence>
<keyword evidence="4" id="KW-0732">Signal</keyword>
<dbReference type="InterPro" id="IPR009003">
    <property type="entry name" value="Peptidase_S1_PA"/>
</dbReference>
<dbReference type="GO" id="GO:0004252">
    <property type="term" value="F:serine-type endopeptidase activity"/>
    <property type="evidence" value="ECO:0007669"/>
    <property type="project" value="InterPro"/>
</dbReference>
<dbReference type="Gene3D" id="2.40.10.10">
    <property type="entry name" value="Trypsin-like serine proteases"/>
    <property type="match status" value="2"/>
</dbReference>
<keyword evidence="3" id="KW-0645">Protease</keyword>
<proteinExistence type="evidence at transcript level"/>
<comment type="similarity">
    <text evidence="2">Belongs to the peptidase S1 family. CLIP subfamily.</text>
</comment>
<dbReference type="SMART" id="SM00020">
    <property type="entry name" value="Tryp_SPc"/>
    <property type="match status" value="1"/>
</dbReference>
<dbReference type="SUPFAM" id="SSF50494">
    <property type="entry name" value="Trypsin-like serine proteases"/>
    <property type="match status" value="1"/>
</dbReference>
<evidence type="ECO:0000313" key="6">
    <source>
        <dbReference type="EMBL" id="QII57732.1"/>
    </source>
</evidence>
<dbReference type="InterPro" id="IPR001314">
    <property type="entry name" value="Peptidase_S1A"/>
</dbReference>
<dbReference type="FunFam" id="2.40.10.10:FF:000166">
    <property type="entry name" value="Trypsin"/>
    <property type="match status" value="1"/>
</dbReference>
<dbReference type="InterPro" id="IPR033116">
    <property type="entry name" value="TRYPSIN_SER"/>
</dbReference>
<keyword evidence="1" id="KW-1015">Disulfide bond</keyword>
<feature type="chain" id="PRO_5030566772" evidence="4">
    <location>
        <begin position="19"/>
        <end position="275"/>
    </location>
</feature>
<evidence type="ECO:0000256" key="1">
    <source>
        <dbReference type="ARBA" id="ARBA00023157"/>
    </source>
</evidence>
<dbReference type="Pfam" id="PF00089">
    <property type="entry name" value="Trypsin"/>
    <property type="match status" value="1"/>
</dbReference>
<dbReference type="PROSITE" id="PS50240">
    <property type="entry name" value="TRYPSIN_DOM"/>
    <property type="match status" value="1"/>
</dbReference>
<name>A0A7U3RE89_CULOB</name>
<evidence type="ECO:0000256" key="2">
    <source>
        <dbReference type="ARBA" id="ARBA00024195"/>
    </source>
</evidence>
<reference evidence="6" key="1">
    <citation type="journal article" date="2020" name="Allergy">
        <title>Component-resolved microarray analysis of IgE sensitization profiles to Culicoides recombinant allergens in horses with insect bite hypersensitivity.</title>
        <authorList>
            <person name="Novotny E.N."/>
            <person name="White S.J."/>
            <person name="Wilson A.D."/>
            <person name="Stefansdottir S.B."/>
            <person name="Tijhaar E."/>
            <person name="Jonsdottir S."/>
            <person name="Frey R."/>
            <person name="Reiche D."/>
            <person name="Rose H."/>
            <person name="Rhyner C."/>
            <person name="Schupbach-Regula G."/>
            <person name="Torsteinsdottir S."/>
            <person name="Alcocer M."/>
            <person name="Marti E."/>
        </authorList>
    </citation>
    <scope>NUCLEOTIDE SEQUENCE</scope>
    <source>
        <tissue evidence="6">Salivary gland</tissue>
    </source>
</reference>
<dbReference type="PANTHER" id="PTHR24252:SF7">
    <property type="entry name" value="HYALIN"/>
    <property type="match status" value="1"/>
</dbReference>
<feature type="domain" description="Peptidase S1" evidence="5">
    <location>
        <begin position="23"/>
        <end position="255"/>
    </location>
</feature>
<keyword evidence="3" id="KW-0720">Serine protease</keyword>
<dbReference type="CDD" id="cd00190">
    <property type="entry name" value="Tryp_SPc"/>
    <property type="match status" value="1"/>
</dbReference>
<evidence type="ECO:0000256" key="3">
    <source>
        <dbReference type="RuleBase" id="RU363034"/>
    </source>
</evidence>
<organism evidence="6">
    <name type="scientific">Culicoides obsoletus</name>
    <name type="common">Biting midge</name>
    <name type="synonym">Ceratopogon obsoletus</name>
    <dbReference type="NCBI Taxonomy" id="289301"/>
    <lineage>
        <taxon>Eukaryota</taxon>
        <taxon>Metazoa</taxon>
        <taxon>Ecdysozoa</taxon>
        <taxon>Arthropoda</taxon>
        <taxon>Hexapoda</taxon>
        <taxon>Insecta</taxon>
        <taxon>Pterygota</taxon>
        <taxon>Neoptera</taxon>
        <taxon>Endopterygota</taxon>
        <taxon>Diptera</taxon>
        <taxon>Nematocera</taxon>
        <taxon>Chironomoidea</taxon>
        <taxon>Ceratopogonidae</taxon>
        <taxon>Ceratopogoninae</taxon>
        <taxon>Culicoides</taxon>
        <taxon>Avaritia</taxon>
    </lineage>
</organism>
<feature type="signal peptide" evidence="4">
    <location>
        <begin position="1"/>
        <end position="18"/>
    </location>
</feature>
<dbReference type="InterPro" id="IPR001254">
    <property type="entry name" value="Trypsin_dom"/>
</dbReference>
<dbReference type="AlphaFoldDB" id="A0A7U3RE89"/>
<dbReference type="PROSITE" id="PS00135">
    <property type="entry name" value="TRYPSIN_SER"/>
    <property type="match status" value="1"/>
</dbReference>
<evidence type="ECO:0000259" key="5">
    <source>
        <dbReference type="PROSITE" id="PS50240"/>
    </source>
</evidence>
<dbReference type="GO" id="GO:0006508">
    <property type="term" value="P:proteolysis"/>
    <property type="evidence" value="ECO:0007669"/>
    <property type="project" value="UniProtKB-KW"/>
</dbReference>
<keyword evidence="3" id="KW-0378">Hydrolase</keyword>
<dbReference type="PROSITE" id="PS00134">
    <property type="entry name" value="TRYPSIN_HIS"/>
    <property type="match status" value="1"/>
</dbReference>
<dbReference type="PANTHER" id="PTHR24252">
    <property type="entry name" value="ACROSIN-RELATED"/>
    <property type="match status" value="1"/>
</dbReference>
<accession>A0A7U3RE89</accession>
<dbReference type="PRINTS" id="PR00722">
    <property type="entry name" value="CHYMOTRYPSIN"/>
</dbReference>
<dbReference type="InterPro" id="IPR043504">
    <property type="entry name" value="Peptidase_S1_PA_chymotrypsin"/>
</dbReference>